<dbReference type="PANTHER" id="PTHR34213:SF2">
    <property type="entry name" value="NUCLEAR TRANSPORT FACTOR 2 (NTF2) FAMILY PROTEIN"/>
    <property type="match status" value="1"/>
</dbReference>
<dbReference type="STRING" id="870435.A0A0C3PH02"/>
<keyword evidence="3" id="KW-1185">Reference proteome</keyword>
<dbReference type="EMBL" id="KN831946">
    <property type="protein sequence ID" value="KIO13270.1"/>
    <property type="molecule type" value="Genomic_DNA"/>
</dbReference>
<feature type="region of interest" description="Disordered" evidence="1">
    <location>
        <begin position="49"/>
        <end position="76"/>
    </location>
</feature>
<accession>A0A0C3PH02</accession>
<feature type="region of interest" description="Disordered" evidence="1">
    <location>
        <begin position="1"/>
        <end position="22"/>
    </location>
</feature>
<organism evidence="2 3">
    <name type="scientific">Pisolithus tinctorius Marx 270</name>
    <dbReference type="NCBI Taxonomy" id="870435"/>
    <lineage>
        <taxon>Eukaryota</taxon>
        <taxon>Fungi</taxon>
        <taxon>Dikarya</taxon>
        <taxon>Basidiomycota</taxon>
        <taxon>Agaricomycotina</taxon>
        <taxon>Agaricomycetes</taxon>
        <taxon>Agaricomycetidae</taxon>
        <taxon>Boletales</taxon>
        <taxon>Sclerodermatineae</taxon>
        <taxon>Pisolithaceae</taxon>
        <taxon>Pisolithus</taxon>
    </lineage>
</organism>
<gene>
    <name evidence="2" type="ORF">M404DRAFT_567656</name>
</gene>
<protein>
    <submittedName>
        <fullName evidence="2">Uncharacterized protein</fullName>
    </submittedName>
</protein>
<name>A0A0C3PH02_PISTI</name>
<evidence type="ECO:0000256" key="1">
    <source>
        <dbReference type="SAM" id="MobiDB-lite"/>
    </source>
</evidence>
<evidence type="ECO:0000313" key="3">
    <source>
        <dbReference type="Proteomes" id="UP000054217"/>
    </source>
</evidence>
<reference evidence="2 3" key="1">
    <citation type="submission" date="2014-04" db="EMBL/GenBank/DDBJ databases">
        <authorList>
            <consortium name="DOE Joint Genome Institute"/>
            <person name="Kuo A."/>
            <person name="Kohler A."/>
            <person name="Costa M.D."/>
            <person name="Nagy L.G."/>
            <person name="Floudas D."/>
            <person name="Copeland A."/>
            <person name="Barry K.W."/>
            <person name="Cichocki N."/>
            <person name="Veneault-Fourrey C."/>
            <person name="LaButti K."/>
            <person name="Lindquist E.A."/>
            <person name="Lipzen A."/>
            <person name="Lundell T."/>
            <person name="Morin E."/>
            <person name="Murat C."/>
            <person name="Sun H."/>
            <person name="Tunlid A."/>
            <person name="Henrissat B."/>
            <person name="Grigoriev I.V."/>
            <person name="Hibbett D.S."/>
            <person name="Martin F."/>
            <person name="Nordberg H.P."/>
            <person name="Cantor M.N."/>
            <person name="Hua S.X."/>
        </authorList>
    </citation>
    <scope>NUCLEOTIDE SEQUENCE [LARGE SCALE GENOMIC DNA]</scope>
    <source>
        <strain evidence="2 3">Marx 270</strain>
    </source>
</reference>
<proteinExistence type="predicted"/>
<sequence length="224" mass="25684">MTGPQRHRPSSSPPPTITYHRSSTLLPIPAPQIAQAAVGGAHYSTMYTSHHTRRRSSGSDGLHRTSQSAGDAEESDRRRIVDDLNELFCCRPSIDIFKRTWRHDAIFEDPWVKCEGYNEYGPQFFAMPKLFQAKILSSRIMLSTQSPNRLIYSKSQEYTLRFLGKKKRVDSVVVVDLDENDKIMRVEDKWGGAEQPTHYGTLHLRRASAVIISWLIRVPRWQSD</sequence>
<dbReference type="OrthoDB" id="2400485at2759"/>
<dbReference type="InParanoid" id="A0A0C3PH02"/>
<dbReference type="PANTHER" id="PTHR34213">
    <property type="entry name" value="NUCLEAR TRANSPORT FACTOR 2 (NTF2) FAMILY PROTEIN"/>
    <property type="match status" value="1"/>
</dbReference>
<reference evidence="3" key="2">
    <citation type="submission" date="2015-01" db="EMBL/GenBank/DDBJ databases">
        <title>Evolutionary Origins and Diversification of the Mycorrhizal Mutualists.</title>
        <authorList>
            <consortium name="DOE Joint Genome Institute"/>
            <consortium name="Mycorrhizal Genomics Consortium"/>
            <person name="Kohler A."/>
            <person name="Kuo A."/>
            <person name="Nagy L.G."/>
            <person name="Floudas D."/>
            <person name="Copeland A."/>
            <person name="Barry K.W."/>
            <person name="Cichocki N."/>
            <person name="Veneault-Fourrey C."/>
            <person name="LaButti K."/>
            <person name="Lindquist E.A."/>
            <person name="Lipzen A."/>
            <person name="Lundell T."/>
            <person name="Morin E."/>
            <person name="Murat C."/>
            <person name="Riley R."/>
            <person name="Ohm R."/>
            <person name="Sun H."/>
            <person name="Tunlid A."/>
            <person name="Henrissat B."/>
            <person name="Grigoriev I.V."/>
            <person name="Hibbett D.S."/>
            <person name="Martin F."/>
        </authorList>
    </citation>
    <scope>NUCLEOTIDE SEQUENCE [LARGE SCALE GENOMIC DNA]</scope>
    <source>
        <strain evidence="3">Marx 270</strain>
    </source>
</reference>
<dbReference type="AlphaFoldDB" id="A0A0C3PH02"/>
<dbReference type="Proteomes" id="UP000054217">
    <property type="component" value="Unassembled WGS sequence"/>
</dbReference>
<dbReference type="HOGENOM" id="CLU_1312811_0_0_1"/>
<evidence type="ECO:0000313" key="2">
    <source>
        <dbReference type="EMBL" id="KIO13270.1"/>
    </source>
</evidence>